<organism evidence="1 2">
    <name type="scientific">Pseudomonas syringae pv. coriandricola</name>
    <dbReference type="NCBI Taxonomy" id="264453"/>
    <lineage>
        <taxon>Bacteria</taxon>
        <taxon>Pseudomonadati</taxon>
        <taxon>Pseudomonadota</taxon>
        <taxon>Gammaproteobacteria</taxon>
        <taxon>Pseudomonadales</taxon>
        <taxon>Pseudomonadaceae</taxon>
        <taxon>Pseudomonas</taxon>
    </lineage>
</organism>
<dbReference type="EMBL" id="RBTT01000241">
    <property type="protein sequence ID" value="RMU06862.1"/>
    <property type="molecule type" value="Genomic_DNA"/>
</dbReference>
<name>A0A3M4UDK1_9PSED</name>
<dbReference type="AlphaFoldDB" id="A0A3M4UDK1"/>
<reference evidence="1 2" key="1">
    <citation type="submission" date="2018-08" db="EMBL/GenBank/DDBJ databases">
        <title>Recombination of ecologically and evolutionarily significant loci maintains genetic cohesion in the Pseudomonas syringae species complex.</title>
        <authorList>
            <person name="Dillon M."/>
            <person name="Thakur S."/>
            <person name="Almeida R.N.D."/>
            <person name="Weir B.S."/>
            <person name="Guttman D.S."/>
        </authorList>
    </citation>
    <scope>NUCLEOTIDE SEQUENCE [LARGE SCALE GENOMIC DNA]</scope>
    <source>
        <strain evidence="1 2">ICMP 9829</strain>
    </source>
</reference>
<dbReference type="Pfam" id="PF17419">
    <property type="entry name" value="MauJ"/>
    <property type="match status" value="1"/>
</dbReference>
<evidence type="ECO:0000313" key="1">
    <source>
        <dbReference type="EMBL" id="RMU06862.1"/>
    </source>
</evidence>
<evidence type="ECO:0000313" key="2">
    <source>
        <dbReference type="Proteomes" id="UP000274212"/>
    </source>
</evidence>
<sequence>MGKHYKLRLNPVIPTPRSFTMLATDDPFERAEQYQAQRGEWVVGGLETQVFWPNRAQLITFEGLEFLLQPAISEGQHRSLPAIALRVNGQGMTVNEGRAAVMRLATAIAWREGAKVEIVMWGGGSHPHRVGMLRNNAFTEFFSDENLHSPQSDEARKAMAYYREGLSLGNPFYSFLGFYKAFARSLPVGRERGPWIQQALPVLTDRDSIARRDELQALGTDISDYLATQGRHAIAHAERDDIVDPDDPDDHQRIHMDKPLMRHLAELAMEERLGVPARCAYEREHLYELEGFRALFDQEQLNGLTRGELIPNRQYEIPDEFYVLARKGKSCTPLGNMRLSSAGMDDGKVGVRLESANGRMTFIFWMDFSNERLLIDPLAGCGLLNERRDSRSDIQSELSLQEFKFALYCNASVEIWSSNLQQRLGKSEPFILENAMPDLAGHRQIIDELKAALERIPPEEG</sequence>
<accession>A0A3M4UDK1</accession>
<dbReference type="Proteomes" id="UP000274212">
    <property type="component" value="Unassembled WGS sequence"/>
</dbReference>
<protein>
    <submittedName>
        <fullName evidence="1">Uncharacterized protein</fullName>
    </submittedName>
</protein>
<comment type="caution">
    <text evidence="1">The sequence shown here is derived from an EMBL/GenBank/DDBJ whole genome shotgun (WGS) entry which is preliminary data.</text>
</comment>
<gene>
    <name evidence="1" type="ORF">ALP36_05845</name>
</gene>
<dbReference type="InterPro" id="IPR035383">
    <property type="entry name" value="MauJ"/>
</dbReference>
<proteinExistence type="predicted"/>